<feature type="region of interest" description="Disordered" evidence="5">
    <location>
        <begin position="891"/>
        <end position="910"/>
    </location>
</feature>
<protein>
    <recommendedName>
        <fullName evidence="9">Transmembrane protein</fullName>
    </recommendedName>
</protein>
<gene>
    <name evidence="7" type="ORF">FOL46_000825</name>
</gene>
<feature type="compositionally biased region" description="Basic and acidic residues" evidence="5">
    <location>
        <begin position="136"/>
        <end position="157"/>
    </location>
</feature>
<dbReference type="InterPro" id="IPR005178">
    <property type="entry name" value="Ostalpha/TMEM184C"/>
</dbReference>
<feature type="region of interest" description="Disordered" evidence="5">
    <location>
        <begin position="511"/>
        <end position="530"/>
    </location>
</feature>
<dbReference type="AlphaFoldDB" id="A0A7J6MVQ9"/>
<evidence type="ECO:0000256" key="2">
    <source>
        <dbReference type="ARBA" id="ARBA00022692"/>
    </source>
</evidence>
<evidence type="ECO:0000313" key="7">
    <source>
        <dbReference type="EMBL" id="KAF4675633.1"/>
    </source>
</evidence>
<feature type="compositionally biased region" description="Basic and acidic residues" evidence="5">
    <location>
        <begin position="317"/>
        <end position="332"/>
    </location>
</feature>
<organism evidence="7 8">
    <name type="scientific">Perkinsus olseni</name>
    <name type="common">Perkinsus atlanticus</name>
    <dbReference type="NCBI Taxonomy" id="32597"/>
    <lineage>
        <taxon>Eukaryota</taxon>
        <taxon>Sar</taxon>
        <taxon>Alveolata</taxon>
        <taxon>Perkinsozoa</taxon>
        <taxon>Perkinsea</taxon>
        <taxon>Perkinsida</taxon>
        <taxon>Perkinsidae</taxon>
        <taxon>Perkinsus</taxon>
    </lineage>
</organism>
<feature type="transmembrane region" description="Helical" evidence="6">
    <location>
        <begin position="633"/>
        <end position="653"/>
    </location>
</feature>
<feature type="transmembrane region" description="Helical" evidence="6">
    <location>
        <begin position="723"/>
        <end position="746"/>
    </location>
</feature>
<dbReference type="PANTHER" id="PTHR23423">
    <property type="entry name" value="ORGANIC SOLUTE TRANSPORTER-RELATED"/>
    <property type="match status" value="1"/>
</dbReference>
<dbReference type="Proteomes" id="UP000572268">
    <property type="component" value="Unassembled WGS sequence"/>
</dbReference>
<feature type="compositionally biased region" description="Basic and acidic residues" evidence="5">
    <location>
        <begin position="511"/>
        <end position="522"/>
    </location>
</feature>
<dbReference type="SMART" id="SM01417">
    <property type="entry name" value="Solute_trans_a"/>
    <property type="match status" value="1"/>
</dbReference>
<feature type="region of interest" description="Disordered" evidence="5">
    <location>
        <begin position="313"/>
        <end position="369"/>
    </location>
</feature>
<keyword evidence="3 6" id="KW-1133">Transmembrane helix</keyword>
<feature type="transmembrane region" description="Helical" evidence="6">
    <location>
        <begin position="560"/>
        <end position="580"/>
    </location>
</feature>
<keyword evidence="2 6" id="KW-0812">Transmembrane</keyword>
<evidence type="ECO:0000256" key="6">
    <source>
        <dbReference type="SAM" id="Phobius"/>
    </source>
</evidence>
<keyword evidence="4 6" id="KW-0472">Membrane</keyword>
<evidence type="ECO:0000256" key="5">
    <source>
        <dbReference type="SAM" id="MobiDB-lite"/>
    </source>
</evidence>
<feature type="compositionally biased region" description="Basic and acidic residues" evidence="5">
    <location>
        <begin position="106"/>
        <end position="116"/>
    </location>
</feature>
<comment type="subcellular location">
    <subcellularLocation>
        <location evidence="1">Membrane</location>
        <topology evidence="1">Multi-pass membrane protein</topology>
    </subcellularLocation>
</comment>
<feature type="compositionally biased region" description="Polar residues" evidence="5">
    <location>
        <begin position="476"/>
        <end position="486"/>
    </location>
</feature>
<feature type="compositionally biased region" description="Basic and acidic residues" evidence="5">
    <location>
        <begin position="384"/>
        <end position="395"/>
    </location>
</feature>
<evidence type="ECO:0000256" key="3">
    <source>
        <dbReference type="ARBA" id="ARBA00022989"/>
    </source>
</evidence>
<dbReference type="EMBL" id="JABANN010000012">
    <property type="protein sequence ID" value="KAF4675633.1"/>
    <property type="molecule type" value="Genomic_DNA"/>
</dbReference>
<proteinExistence type="predicted"/>
<dbReference type="Pfam" id="PF03619">
    <property type="entry name" value="Solute_trans_a"/>
    <property type="match status" value="1"/>
</dbReference>
<feature type="compositionally biased region" description="Basic and acidic residues" evidence="5">
    <location>
        <begin position="430"/>
        <end position="455"/>
    </location>
</feature>
<reference evidence="7 8" key="1">
    <citation type="submission" date="2020-04" db="EMBL/GenBank/DDBJ databases">
        <title>Perkinsus olseni comparative genomics.</title>
        <authorList>
            <person name="Bogema D.R."/>
        </authorList>
    </citation>
    <scope>NUCLEOTIDE SEQUENCE [LARGE SCALE GENOMIC DNA]</scope>
    <source>
        <strain evidence="7">ATCC PRA-31</strain>
    </source>
</reference>
<name>A0A7J6MVQ9_PEROL</name>
<evidence type="ECO:0008006" key="9">
    <source>
        <dbReference type="Google" id="ProtNLM"/>
    </source>
</evidence>
<feature type="transmembrane region" description="Helical" evidence="6">
    <location>
        <begin position="682"/>
        <end position="711"/>
    </location>
</feature>
<sequence length="927" mass="106028">MSSTLDAVEASIADSERYLQDRESRLSGEGTQYGQWIAPGLRVLLRVMPHNPVAILFQVRVDSLDVSPALQQLLAERDTRWPSRHPNERVYALGVHNRAMQQLIDERDQRASRPEAIDDSSQPNTSRDIAKASAELIREKSEQQRRRAEKEERERAAQKCSFTPKISVRSRKMVEGTRPTTPGQLADRLHSEAQRRGAARERALEIKKSTELEGYTFRYKSVQQLRQERLLLRRKEAEAEARKEATFTPSLNPQSLKILERRRVHDTVSNLPVEDRLLRAQEVSARGVALRMEDDAVPLTRDERHRRIRRFMARQGESPRSRAHRIECSDARRRQKKQEWLQSRGPPDCTFRPELNPKSRELNAAKGNTENRRVYERLYEDAAKMRSERSDRSTEAEQEDCSTSERQGDTYSHVKSHYNFSKPSQLMADITREQQRRRQRVEEQRQQRQYDELKECTFTPRTAAASGGPSLRRSDLQSTSTMSSCSAIPAGPVLISGYDRFMENRRMAEEARCKDRQKREASTMRTVSQPKDWVPTLTVPQPFQFSSSRRGSRRTPKEDGAITVASLSTGACMAIALSHLYQHAKRWVAPEFQVYIARIILLVPIYCLCAWASVLHPEKRYALALVRDAYEAYALYMFMVLNVNYLGGSRRLLLHFDHGHRVSWLWPLSWFMPKPLPIDERLLWILRTGCIQFVILKPLSSAAVLLCHAFGVYTEDTLDSRVAFLTLTAIVNTSVSLAIYSLGMFYRATRDLLDPFRPLPKFLLIKFIVFFPWAQNIVLMILVEVGIIRFTSSSSNVRNSLVILEETLTCVEMTLVACVFVAAFPVDRLWAPIASAGADVEVGRRRWHAPVKDIIQQEDFLNDIIDTLKPRSDLESAAMRLMESHSWIAQQRSAGTPEDGIREGLSSQSQKIASCSVSSAVTIDSTP</sequence>
<evidence type="ECO:0000256" key="4">
    <source>
        <dbReference type="ARBA" id="ARBA00023136"/>
    </source>
</evidence>
<feature type="region of interest" description="Disordered" evidence="5">
    <location>
        <begin position="106"/>
        <end position="160"/>
    </location>
</feature>
<feature type="transmembrane region" description="Helical" evidence="6">
    <location>
        <begin position="592"/>
        <end position="613"/>
    </location>
</feature>
<feature type="transmembrane region" description="Helical" evidence="6">
    <location>
        <begin position="767"/>
        <end position="790"/>
    </location>
</feature>
<comment type="caution">
    <text evidence="7">The sequence shown here is derived from an EMBL/GenBank/DDBJ whole genome shotgun (WGS) entry which is preliminary data.</text>
</comment>
<evidence type="ECO:0000256" key="1">
    <source>
        <dbReference type="ARBA" id="ARBA00004141"/>
    </source>
</evidence>
<accession>A0A7J6MVQ9</accession>
<feature type="compositionally biased region" description="Basic and acidic residues" evidence="5">
    <location>
        <begin position="355"/>
        <end position="369"/>
    </location>
</feature>
<evidence type="ECO:0000313" key="8">
    <source>
        <dbReference type="Proteomes" id="UP000572268"/>
    </source>
</evidence>
<feature type="region of interest" description="Disordered" evidence="5">
    <location>
        <begin position="384"/>
        <end position="486"/>
    </location>
</feature>
<dbReference type="GO" id="GO:0016020">
    <property type="term" value="C:membrane"/>
    <property type="evidence" value="ECO:0007669"/>
    <property type="project" value="UniProtKB-SubCell"/>
</dbReference>